<dbReference type="Proteomes" id="UP000230639">
    <property type="component" value="Chromosome"/>
</dbReference>
<keyword evidence="1" id="KW-0732">Signal</keyword>
<accession>A0A2I5HC87</accession>
<dbReference type="RefSeq" id="WP_100212281.1">
    <property type="nucleotide sequence ID" value="NZ_CP023345.1"/>
</dbReference>
<dbReference type="AlphaFoldDB" id="A0A2I5HC87"/>
<evidence type="ECO:0000256" key="1">
    <source>
        <dbReference type="SAM" id="SignalP"/>
    </source>
</evidence>
<organism evidence="2 3">
    <name type="scientific">Salmonella diarizonae</name>
    <dbReference type="NCBI Taxonomy" id="59204"/>
    <lineage>
        <taxon>Bacteria</taxon>
        <taxon>Pseudomonadati</taxon>
        <taxon>Pseudomonadota</taxon>
        <taxon>Gammaproteobacteria</taxon>
        <taxon>Enterobacterales</taxon>
        <taxon>Enterobacteriaceae</taxon>
        <taxon>Salmonella</taxon>
    </lineage>
</organism>
<reference evidence="2 3" key="1">
    <citation type="submission" date="2017-09" db="EMBL/GenBank/DDBJ databases">
        <title>Complete genome of Salmonella enterica subsp. diarizonae isolated from stool of a patient with bacterial enteropathy.</title>
        <authorList>
            <person name="Zhou J."/>
            <person name="Chen Q."/>
            <person name="Guo L."/>
            <person name="Fan J."/>
        </authorList>
    </citation>
    <scope>NUCLEOTIDE SEQUENCE [LARGE SCALE GENOMIC DNA]</scope>
    <source>
        <strain evidence="2 3">HZS154</strain>
    </source>
</reference>
<sequence>MIFLFNVFFRFLHMLMMFLPPQSAVTPWLRQRAEDALLMRRVAVDIRLAGDVVRKISRCAGDTVPGAESFIEYTLFYAAHSLGWGLFQGLSSRWPAWLLQALENRGACINESIWCEARSSGFRDAYDIRAADKYVSEVTAER</sequence>
<proteinExistence type="predicted"/>
<evidence type="ECO:0000313" key="3">
    <source>
        <dbReference type="Proteomes" id="UP000230639"/>
    </source>
</evidence>
<feature type="chain" id="PRO_5030048915" evidence="1">
    <location>
        <begin position="25"/>
        <end position="142"/>
    </location>
</feature>
<gene>
    <name evidence="2" type="ORF">CNQ75_00680</name>
</gene>
<evidence type="ECO:0000313" key="2">
    <source>
        <dbReference type="EMBL" id="ATW53176.1"/>
    </source>
</evidence>
<feature type="signal peptide" evidence="1">
    <location>
        <begin position="1"/>
        <end position="24"/>
    </location>
</feature>
<protein>
    <submittedName>
        <fullName evidence="2">Uncharacterized protein</fullName>
    </submittedName>
</protein>
<name>A0A2I5HC87_SALDZ</name>
<dbReference type="EMBL" id="CP023345">
    <property type="protein sequence ID" value="ATW53176.1"/>
    <property type="molecule type" value="Genomic_DNA"/>
</dbReference>